<name>A0A397TEH8_9GLOM</name>
<reference evidence="2 3" key="1">
    <citation type="submission" date="2018-06" db="EMBL/GenBank/DDBJ databases">
        <title>Comparative genomics reveals the genomic features of Rhizophagus irregularis, R. cerebriforme, R. diaphanum and Gigaspora rosea, and their symbiotic lifestyle signature.</title>
        <authorList>
            <person name="Morin E."/>
            <person name="San Clemente H."/>
            <person name="Chen E.C.H."/>
            <person name="De La Providencia I."/>
            <person name="Hainaut M."/>
            <person name="Kuo A."/>
            <person name="Kohler A."/>
            <person name="Murat C."/>
            <person name="Tang N."/>
            <person name="Roy S."/>
            <person name="Loubradou J."/>
            <person name="Henrissat B."/>
            <person name="Grigoriev I.V."/>
            <person name="Corradi N."/>
            <person name="Roux C."/>
            <person name="Martin F.M."/>
        </authorList>
    </citation>
    <scope>NUCLEOTIDE SEQUENCE [LARGE SCALE GENOMIC DNA]</scope>
    <source>
        <strain evidence="2 3">DAOM 227022</strain>
    </source>
</reference>
<dbReference type="SUPFAM" id="SSF56112">
    <property type="entry name" value="Protein kinase-like (PK-like)"/>
    <property type="match status" value="1"/>
</dbReference>
<evidence type="ECO:0000313" key="3">
    <source>
        <dbReference type="Proteomes" id="UP000265703"/>
    </source>
</evidence>
<protein>
    <recommendedName>
        <fullName evidence="1">Serine-threonine/tyrosine-protein kinase catalytic domain-containing protein</fullName>
    </recommendedName>
</protein>
<proteinExistence type="predicted"/>
<dbReference type="OrthoDB" id="2422033at2759"/>
<sequence>MVKDSLNLKIPIERIKVSYDFNGSLTINASDIIEVNPIFRDSRNHIKLRWYYGIRRVAEKERPSGFSVISQWEDYNLQMYLAEHKDLDWIEKLSIASGIANALNYCHKKDILHYDIRTFEIQHHELPYGEFSPEKITKKILKGEYPPQKPVQRTPTEFQSIIERAWTQEPEKRPNIEKLYNSLDKLDFRNLLNQDVDLISYNKVEVEKVPGIERRKDKQYKAWKVFEEYESKSNDIDGKFWVGYYYLKEWYESAKAIMNYGVAAMISKGVWD</sequence>
<organism evidence="2 3">
    <name type="scientific">Glomus cerebriforme</name>
    <dbReference type="NCBI Taxonomy" id="658196"/>
    <lineage>
        <taxon>Eukaryota</taxon>
        <taxon>Fungi</taxon>
        <taxon>Fungi incertae sedis</taxon>
        <taxon>Mucoromycota</taxon>
        <taxon>Glomeromycotina</taxon>
        <taxon>Glomeromycetes</taxon>
        <taxon>Glomerales</taxon>
        <taxon>Glomeraceae</taxon>
        <taxon>Glomus</taxon>
    </lineage>
</organism>
<dbReference type="InterPro" id="IPR001245">
    <property type="entry name" value="Ser-Thr/Tyr_kinase_cat_dom"/>
</dbReference>
<dbReference type="Proteomes" id="UP000265703">
    <property type="component" value="Unassembled WGS sequence"/>
</dbReference>
<dbReference type="Gene3D" id="1.10.510.10">
    <property type="entry name" value="Transferase(Phosphotransferase) domain 1"/>
    <property type="match status" value="2"/>
</dbReference>
<dbReference type="AlphaFoldDB" id="A0A397TEH8"/>
<dbReference type="InterPro" id="IPR011009">
    <property type="entry name" value="Kinase-like_dom_sf"/>
</dbReference>
<dbReference type="EMBL" id="QKYT01000105">
    <property type="protein sequence ID" value="RIA93371.1"/>
    <property type="molecule type" value="Genomic_DNA"/>
</dbReference>
<dbReference type="Pfam" id="PF07714">
    <property type="entry name" value="PK_Tyr_Ser-Thr"/>
    <property type="match status" value="1"/>
</dbReference>
<comment type="caution">
    <text evidence="2">The sequence shown here is derived from an EMBL/GenBank/DDBJ whole genome shotgun (WGS) entry which is preliminary data.</text>
</comment>
<keyword evidence="3" id="KW-1185">Reference proteome</keyword>
<evidence type="ECO:0000259" key="1">
    <source>
        <dbReference type="Pfam" id="PF07714"/>
    </source>
</evidence>
<dbReference type="GO" id="GO:0004672">
    <property type="term" value="F:protein kinase activity"/>
    <property type="evidence" value="ECO:0007669"/>
    <property type="project" value="InterPro"/>
</dbReference>
<evidence type="ECO:0000313" key="2">
    <source>
        <dbReference type="EMBL" id="RIA93371.1"/>
    </source>
</evidence>
<accession>A0A397TEH8</accession>
<gene>
    <name evidence="2" type="ORF">C1645_819447</name>
</gene>
<feature type="domain" description="Serine-threonine/tyrosine-protein kinase catalytic" evidence="1">
    <location>
        <begin position="116"/>
        <end position="183"/>
    </location>
</feature>